<evidence type="ECO:0000256" key="1">
    <source>
        <dbReference type="SAM" id="Phobius"/>
    </source>
</evidence>
<proteinExistence type="predicted"/>
<keyword evidence="1" id="KW-0472">Membrane</keyword>
<feature type="transmembrane region" description="Helical" evidence="1">
    <location>
        <begin position="287"/>
        <end position="307"/>
    </location>
</feature>
<gene>
    <name evidence="2" type="ORF">EZS28_014495</name>
</gene>
<evidence type="ECO:0000313" key="2">
    <source>
        <dbReference type="EMBL" id="KAA6389976.1"/>
    </source>
</evidence>
<organism evidence="2 3">
    <name type="scientific">Streblomastix strix</name>
    <dbReference type="NCBI Taxonomy" id="222440"/>
    <lineage>
        <taxon>Eukaryota</taxon>
        <taxon>Metamonada</taxon>
        <taxon>Preaxostyla</taxon>
        <taxon>Oxymonadida</taxon>
        <taxon>Streblomastigidae</taxon>
        <taxon>Streblomastix</taxon>
    </lineage>
</organism>
<accession>A0A5J4W5R0</accession>
<protein>
    <submittedName>
        <fullName evidence="2">Uncharacterized protein</fullName>
    </submittedName>
</protein>
<dbReference type="AlphaFoldDB" id="A0A5J4W5R0"/>
<comment type="caution">
    <text evidence="2">The sequence shown here is derived from an EMBL/GenBank/DDBJ whole genome shotgun (WGS) entry which is preliminary data.</text>
</comment>
<feature type="transmembrane region" description="Helical" evidence="1">
    <location>
        <begin position="379"/>
        <end position="399"/>
    </location>
</feature>
<feature type="transmembrane region" description="Helical" evidence="1">
    <location>
        <begin position="319"/>
        <end position="342"/>
    </location>
</feature>
<name>A0A5J4W5R0_9EUKA</name>
<keyword evidence="1" id="KW-1133">Transmembrane helix</keyword>
<sequence length="478" mass="54163">MEVPSEYNIIGGLIGLGPDILLEILSELRLIPNAVQFLGVCNKTHQLMNHQRFMKIMETLSYPIAIINKVPVYVEFVDVDGVQKKINMKEYSNCTISLVQVLDNGIWTLEAMFQNIYEYSIAIGIVRDSYDIPAKAWYSSKPHTDHIAAFCRGGYPVYFKGKQTEGNAKFDDNQILRLEFDSFKGTLIFFVDNVQQPVYFSGIKEKVRFIEKNDIYLDPDGDSDVKLRAKDLRARTQQIGKVPVLTLLEQHTIQELHRPDAYSFVHQDIQMDLNGQFLIGNYISFDAFGALFILLVCICILGGFRMYLQRLQISNKGLIALNCIILKLMQGILLMILMNIGICNFESFCKDGESKKSYLVCGTGQCLKGKALQIGGAVGGMRVCVIFLMMQIPLNLFLFDKNYKRGGHLSTYSGSSSAIEQIILLGVVFAQRELVNLYFWRGLVTIGTATVMAAFYMIYEPYFRNACNILIASRYCIY</sequence>
<dbReference type="EMBL" id="SNRW01003391">
    <property type="protein sequence ID" value="KAA6389976.1"/>
    <property type="molecule type" value="Genomic_DNA"/>
</dbReference>
<keyword evidence="1" id="KW-0812">Transmembrane</keyword>
<evidence type="ECO:0000313" key="3">
    <source>
        <dbReference type="Proteomes" id="UP000324800"/>
    </source>
</evidence>
<reference evidence="2 3" key="1">
    <citation type="submission" date="2019-03" db="EMBL/GenBank/DDBJ databases">
        <title>Single cell metagenomics reveals metabolic interactions within the superorganism composed of flagellate Streblomastix strix and complex community of Bacteroidetes bacteria on its surface.</title>
        <authorList>
            <person name="Treitli S.C."/>
            <person name="Kolisko M."/>
            <person name="Husnik F."/>
            <person name="Keeling P."/>
            <person name="Hampl V."/>
        </authorList>
    </citation>
    <scope>NUCLEOTIDE SEQUENCE [LARGE SCALE GENOMIC DNA]</scope>
    <source>
        <strain evidence="2">ST1C</strain>
    </source>
</reference>
<dbReference type="Proteomes" id="UP000324800">
    <property type="component" value="Unassembled WGS sequence"/>
</dbReference>
<feature type="transmembrane region" description="Helical" evidence="1">
    <location>
        <begin position="437"/>
        <end position="459"/>
    </location>
</feature>